<feature type="non-terminal residue" evidence="2">
    <location>
        <position position="1"/>
    </location>
</feature>
<accession>A0A8H3GKR1</accession>
<feature type="signal peptide" evidence="1">
    <location>
        <begin position="1"/>
        <end position="22"/>
    </location>
</feature>
<dbReference type="Proteomes" id="UP000663846">
    <property type="component" value="Unassembled WGS sequence"/>
</dbReference>
<evidence type="ECO:0000313" key="3">
    <source>
        <dbReference type="Proteomes" id="UP000663846"/>
    </source>
</evidence>
<sequence length="61" mass="6517">MQFLAKLALVGSLASSLLGTLAAPVNGTVLPRQLAQVITKCSVPNTVALTFDDHLLRERKQ</sequence>
<organism evidence="2 3">
    <name type="scientific">Rhizoctonia solani</name>
    <dbReference type="NCBI Taxonomy" id="456999"/>
    <lineage>
        <taxon>Eukaryota</taxon>
        <taxon>Fungi</taxon>
        <taxon>Dikarya</taxon>
        <taxon>Basidiomycota</taxon>
        <taxon>Agaricomycotina</taxon>
        <taxon>Agaricomycetes</taxon>
        <taxon>Cantharellales</taxon>
        <taxon>Ceratobasidiaceae</taxon>
        <taxon>Rhizoctonia</taxon>
    </lineage>
</organism>
<keyword evidence="1" id="KW-0732">Signal</keyword>
<comment type="caution">
    <text evidence="2">The sequence shown here is derived from an EMBL/GenBank/DDBJ whole genome shotgun (WGS) entry which is preliminary data.</text>
</comment>
<feature type="chain" id="PRO_5034533368" description="NodB homology domain-containing protein" evidence="1">
    <location>
        <begin position="23"/>
        <end position="61"/>
    </location>
</feature>
<name>A0A8H3GKR1_9AGAM</name>
<protein>
    <recommendedName>
        <fullName evidence="4">NodB homology domain-containing protein</fullName>
    </recommendedName>
</protein>
<gene>
    <name evidence="2" type="ORF">RDB_LOCUS151555</name>
</gene>
<dbReference type="AlphaFoldDB" id="A0A8H3GKR1"/>
<evidence type="ECO:0000313" key="2">
    <source>
        <dbReference type="EMBL" id="CAE6455359.1"/>
    </source>
</evidence>
<proteinExistence type="predicted"/>
<evidence type="ECO:0000256" key="1">
    <source>
        <dbReference type="SAM" id="SignalP"/>
    </source>
</evidence>
<reference evidence="2" key="1">
    <citation type="submission" date="2021-01" db="EMBL/GenBank/DDBJ databases">
        <authorList>
            <person name="Kaushik A."/>
        </authorList>
    </citation>
    <scope>NUCLEOTIDE SEQUENCE</scope>
    <source>
        <strain evidence="2">AG1-1C</strain>
    </source>
</reference>
<dbReference type="EMBL" id="CAJMWS010000617">
    <property type="protein sequence ID" value="CAE6455359.1"/>
    <property type="molecule type" value="Genomic_DNA"/>
</dbReference>
<evidence type="ECO:0008006" key="4">
    <source>
        <dbReference type="Google" id="ProtNLM"/>
    </source>
</evidence>